<proteinExistence type="predicted"/>
<dbReference type="PANTHER" id="PTHR10083:SF381">
    <property type="entry name" value="BPTI_KUNITZ INHIBITOR DOMAIN-CONTAINING PROTEIN"/>
    <property type="match status" value="1"/>
</dbReference>
<evidence type="ECO:0000256" key="4">
    <source>
        <dbReference type="ARBA" id="ARBA00022900"/>
    </source>
</evidence>
<dbReference type="FunFam" id="4.10.410.10:FF:000020">
    <property type="entry name" value="Collagen, type VI, alpha 3"/>
    <property type="match status" value="1"/>
</dbReference>
<dbReference type="AlphaFoldDB" id="W2TKE6"/>
<dbReference type="Pfam" id="PF00014">
    <property type="entry name" value="Kunitz_BPTI"/>
    <property type="match status" value="2"/>
</dbReference>
<gene>
    <name evidence="7" type="ORF">NECAME_08149</name>
</gene>
<dbReference type="PANTHER" id="PTHR10083">
    <property type="entry name" value="KUNITZ-TYPE PROTEASE INHIBITOR-RELATED"/>
    <property type="match status" value="1"/>
</dbReference>
<dbReference type="KEGG" id="nai:NECAME_08149"/>
<keyword evidence="5" id="KW-1015">Disulfide bond</keyword>
<accession>W2TKE6</accession>
<dbReference type="GO" id="GO:0004867">
    <property type="term" value="F:serine-type endopeptidase inhibitor activity"/>
    <property type="evidence" value="ECO:0007669"/>
    <property type="project" value="UniProtKB-KW"/>
</dbReference>
<dbReference type="InterPro" id="IPR020901">
    <property type="entry name" value="Prtase_inh_Kunz-CS"/>
</dbReference>
<evidence type="ECO:0000256" key="1">
    <source>
        <dbReference type="ARBA" id="ARBA00004613"/>
    </source>
</evidence>
<sequence>MFEKASLLRRYYDRYDHRCRRFYYGGCEGNENRFQTLEECSAACHYEPPSDRERCFQPHDPGTCDNDIERWFFDMNKKQCVCRGLLCQKVQLRYFHKPGLHIKLDSNSPNHLKL</sequence>
<keyword evidence="8" id="KW-1185">Reference proteome</keyword>
<name>W2TKE6_NECAM</name>
<dbReference type="PROSITE" id="PS00280">
    <property type="entry name" value="BPTI_KUNITZ_1"/>
    <property type="match status" value="1"/>
</dbReference>
<dbReference type="SUPFAM" id="SSF57362">
    <property type="entry name" value="BPTI-like"/>
    <property type="match status" value="2"/>
</dbReference>
<keyword evidence="3" id="KW-0646">Protease inhibitor</keyword>
<keyword evidence="2" id="KW-0964">Secreted</keyword>
<reference evidence="8" key="1">
    <citation type="journal article" date="2014" name="Nat. Genet.">
        <title>Genome of the human hookworm Necator americanus.</title>
        <authorList>
            <person name="Tang Y.T."/>
            <person name="Gao X."/>
            <person name="Rosa B.A."/>
            <person name="Abubucker S."/>
            <person name="Hallsworth-Pepin K."/>
            <person name="Martin J."/>
            <person name="Tyagi R."/>
            <person name="Heizer E."/>
            <person name="Zhang X."/>
            <person name="Bhonagiri-Palsikar V."/>
            <person name="Minx P."/>
            <person name="Warren W.C."/>
            <person name="Wang Q."/>
            <person name="Zhan B."/>
            <person name="Hotez P.J."/>
            <person name="Sternberg P.W."/>
            <person name="Dougall A."/>
            <person name="Gaze S.T."/>
            <person name="Mulvenna J."/>
            <person name="Sotillo J."/>
            <person name="Ranganathan S."/>
            <person name="Rabelo E.M."/>
            <person name="Wilson R.K."/>
            <person name="Felgner P.L."/>
            <person name="Bethony J."/>
            <person name="Hawdon J.M."/>
            <person name="Gasser R.B."/>
            <person name="Loukas A."/>
            <person name="Mitreva M."/>
        </authorList>
    </citation>
    <scope>NUCLEOTIDE SEQUENCE [LARGE SCALE GENOMIC DNA]</scope>
</reference>
<dbReference type="EMBL" id="KI658566">
    <property type="protein sequence ID" value="ETN82099.1"/>
    <property type="molecule type" value="Genomic_DNA"/>
</dbReference>
<feature type="domain" description="BPTI/Kunitz inhibitor" evidence="6">
    <location>
        <begin position="9"/>
        <end position="44"/>
    </location>
</feature>
<dbReference type="OrthoDB" id="196393at2759"/>
<organism evidence="7 8">
    <name type="scientific">Necator americanus</name>
    <name type="common">Human hookworm</name>
    <dbReference type="NCBI Taxonomy" id="51031"/>
    <lineage>
        <taxon>Eukaryota</taxon>
        <taxon>Metazoa</taxon>
        <taxon>Ecdysozoa</taxon>
        <taxon>Nematoda</taxon>
        <taxon>Chromadorea</taxon>
        <taxon>Rhabditida</taxon>
        <taxon>Rhabditina</taxon>
        <taxon>Rhabditomorpha</taxon>
        <taxon>Strongyloidea</taxon>
        <taxon>Ancylostomatidae</taxon>
        <taxon>Bunostominae</taxon>
        <taxon>Necator</taxon>
    </lineage>
</organism>
<keyword evidence="4" id="KW-0722">Serine protease inhibitor</keyword>
<dbReference type="InterPro" id="IPR002223">
    <property type="entry name" value="Kunitz_BPTI"/>
</dbReference>
<protein>
    <submittedName>
        <fullName evidence="7">Kunitz/Bovine pancreatic trypsin inhibitor domain protein</fullName>
    </submittedName>
</protein>
<evidence type="ECO:0000313" key="8">
    <source>
        <dbReference type="Proteomes" id="UP000053676"/>
    </source>
</evidence>
<dbReference type="InterPro" id="IPR036880">
    <property type="entry name" value="Kunitz_BPTI_sf"/>
</dbReference>
<evidence type="ECO:0000256" key="5">
    <source>
        <dbReference type="ARBA" id="ARBA00023157"/>
    </source>
</evidence>
<evidence type="ECO:0000256" key="3">
    <source>
        <dbReference type="ARBA" id="ARBA00022690"/>
    </source>
</evidence>
<dbReference type="SMART" id="SM00131">
    <property type="entry name" value="KU"/>
    <property type="match status" value="2"/>
</dbReference>
<dbReference type="PRINTS" id="PR00759">
    <property type="entry name" value="BASICPTASE"/>
</dbReference>
<dbReference type="CDD" id="cd00109">
    <property type="entry name" value="Kunitz-type"/>
    <property type="match status" value="1"/>
</dbReference>
<dbReference type="InterPro" id="IPR050098">
    <property type="entry name" value="TFPI/VKTCI-like"/>
</dbReference>
<comment type="subcellular location">
    <subcellularLocation>
        <location evidence="1">Secreted</location>
    </subcellularLocation>
</comment>
<evidence type="ECO:0000313" key="7">
    <source>
        <dbReference type="EMBL" id="ETN82099.1"/>
    </source>
</evidence>
<dbReference type="Gene3D" id="4.10.410.10">
    <property type="entry name" value="Pancreatic trypsin inhibitor Kunitz domain"/>
    <property type="match status" value="2"/>
</dbReference>
<dbReference type="Proteomes" id="UP000053676">
    <property type="component" value="Unassembled WGS sequence"/>
</dbReference>
<evidence type="ECO:0000256" key="2">
    <source>
        <dbReference type="ARBA" id="ARBA00022525"/>
    </source>
</evidence>
<dbReference type="GO" id="GO:0005615">
    <property type="term" value="C:extracellular space"/>
    <property type="evidence" value="ECO:0007669"/>
    <property type="project" value="TreeGrafter"/>
</dbReference>
<evidence type="ECO:0000259" key="6">
    <source>
        <dbReference type="PROSITE" id="PS50279"/>
    </source>
</evidence>
<dbReference type="PROSITE" id="PS50279">
    <property type="entry name" value="BPTI_KUNITZ_2"/>
    <property type="match status" value="1"/>
</dbReference>